<dbReference type="EMBL" id="BNBE01000001">
    <property type="protein sequence ID" value="GHG02529.1"/>
    <property type="molecule type" value="Genomic_DNA"/>
</dbReference>
<comment type="caution">
    <text evidence="1">The sequence shown here is derived from an EMBL/GenBank/DDBJ whole genome shotgun (WGS) entry which is preliminary data.</text>
</comment>
<gene>
    <name evidence="1" type="ORF">GCM10017667_37900</name>
</gene>
<dbReference type="Proteomes" id="UP000632849">
    <property type="component" value="Unassembled WGS sequence"/>
</dbReference>
<evidence type="ECO:0000313" key="1">
    <source>
        <dbReference type="EMBL" id="GHG02529.1"/>
    </source>
</evidence>
<keyword evidence="2" id="KW-1185">Reference proteome</keyword>
<proteinExistence type="predicted"/>
<protein>
    <submittedName>
        <fullName evidence="1">Uncharacterized protein</fullName>
    </submittedName>
</protein>
<accession>A0A919BP21</accession>
<name>A0A919BP21_STRFL</name>
<evidence type="ECO:0000313" key="2">
    <source>
        <dbReference type="Proteomes" id="UP000632849"/>
    </source>
</evidence>
<dbReference type="RefSeq" id="WP_190042095.1">
    <property type="nucleotide sequence ID" value="NZ_BNBE01000001.1"/>
</dbReference>
<dbReference type="AlphaFoldDB" id="A0A919BP21"/>
<reference evidence="1" key="2">
    <citation type="submission" date="2020-09" db="EMBL/GenBank/DDBJ databases">
        <authorList>
            <person name="Sun Q."/>
            <person name="Ohkuma M."/>
        </authorList>
    </citation>
    <scope>NUCLEOTIDE SEQUENCE</scope>
    <source>
        <strain evidence="1">JCM 4122</strain>
    </source>
</reference>
<reference evidence="1" key="1">
    <citation type="journal article" date="2014" name="Int. J. Syst. Evol. Microbiol.">
        <title>Complete genome sequence of Corynebacterium casei LMG S-19264T (=DSM 44701T), isolated from a smear-ripened cheese.</title>
        <authorList>
            <consortium name="US DOE Joint Genome Institute (JGI-PGF)"/>
            <person name="Walter F."/>
            <person name="Albersmeier A."/>
            <person name="Kalinowski J."/>
            <person name="Ruckert C."/>
        </authorList>
    </citation>
    <scope>NUCLEOTIDE SEQUENCE</scope>
    <source>
        <strain evidence="1">JCM 4122</strain>
    </source>
</reference>
<sequence>MSEHSRPASRTADPAVINCRIRALLRAGELTAEGRAEYGRLLVEWDAAVQAEQELAA</sequence>
<organism evidence="1 2">
    <name type="scientific">Streptomyces filamentosus</name>
    <name type="common">Streptomyces roseosporus</name>
    <dbReference type="NCBI Taxonomy" id="67294"/>
    <lineage>
        <taxon>Bacteria</taxon>
        <taxon>Bacillati</taxon>
        <taxon>Actinomycetota</taxon>
        <taxon>Actinomycetes</taxon>
        <taxon>Kitasatosporales</taxon>
        <taxon>Streptomycetaceae</taxon>
        <taxon>Streptomyces</taxon>
    </lineage>
</organism>